<dbReference type="Proteomes" id="UP000488956">
    <property type="component" value="Unassembled WGS sequence"/>
</dbReference>
<comment type="caution">
    <text evidence="1">The sequence shown here is derived from an EMBL/GenBank/DDBJ whole genome shotgun (WGS) entry which is preliminary data.</text>
</comment>
<organism evidence="1 2">
    <name type="scientific">Phytophthora fragariae</name>
    <dbReference type="NCBI Taxonomy" id="53985"/>
    <lineage>
        <taxon>Eukaryota</taxon>
        <taxon>Sar</taxon>
        <taxon>Stramenopiles</taxon>
        <taxon>Oomycota</taxon>
        <taxon>Peronosporomycetes</taxon>
        <taxon>Peronosporales</taxon>
        <taxon>Peronosporaceae</taxon>
        <taxon>Phytophthora</taxon>
    </lineage>
</organism>
<evidence type="ECO:0000313" key="2">
    <source>
        <dbReference type="Proteomes" id="UP000488956"/>
    </source>
</evidence>
<protein>
    <submittedName>
        <fullName evidence="1">Uncharacterized protein</fullName>
    </submittedName>
</protein>
<reference evidence="1 2" key="1">
    <citation type="submission" date="2018-09" db="EMBL/GenBank/DDBJ databases">
        <title>Genomic investigation of the strawberry pathogen Phytophthora fragariae indicates pathogenicity is determined by transcriptional variation in three key races.</title>
        <authorList>
            <person name="Adams T.M."/>
            <person name="Armitage A.D."/>
            <person name="Sobczyk M.K."/>
            <person name="Bates H.J."/>
            <person name="Dunwell J.M."/>
            <person name="Nellist C.F."/>
            <person name="Harrison R.J."/>
        </authorList>
    </citation>
    <scope>NUCLEOTIDE SEQUENCE [LARGE SCALE GENOMIC DNA]</scope>
    <source>
        <strain evidence="1 2">ONT-3</strain>
    </source>
</reference>
<sequence length="269" mass="30380">MDKYRMSAPAPKKLTKKLYKIIKEGCQTFFPNSRSRKWIFLLSLPGGKPQPAHRDFLTVSNKIDLYDFSSLPASVIIGLQYDSFIYGYGWNRQVALESEKEKIEFGEVDVLIFHGDFIHGGGDYTTRNVRVHVFLVPANTLQKKIRKSNSITLRDGLGQPAELNDREHSVNRDNDHFIGHDYGFLAVHFNRLDGCHDGNVGSLWHRHHHVSADDRNLAPLTTSPVVPSMPMKLPSRTSAPLVVRTRFGLVVTRTCSARSSRARMSHLAG</sequence>
<accession>A0A6G0M528</accession>
<evidence type="ECO:0000313" key="1">
    <source>
        <dbReference type="EMBL" id="KAE9140231.1"/>
    </source>
</evidence>
<name>A0A6G0M528_9STRA</name>
<proteinExistence type="predicted"/>
<gene>
    <name evidence="1" type="ORF">PF010_g291</name>
</gene>
<dbReference type="EMBL" id="QXFX01000005">
    <property type="protein sequence ID" value="KAE9140231.1"/>
    <property type="molecule type" value="Genomic_DNA"/>
</dbReference>
<dbReference type="AlphaFoldDB" id="A0A6G0M528"/>